<keyword evidence="3" id="KW-0808">Transferase</keyword>
<gene>
    <name evidence="4" type="ORF">CBRE1094_LOCUS43143</name>
</gene>
<dbReference type="GO" id="GO:0032259">
    <property type="term" value="P:methylation"/>
    <property type="evidence" value="ECO:0007669"/>
    <property type="project" value="UniProtKB-KW"/>
</dbReference>
<dbReference type="PANTHER" id="PTHR43619">
    <property type="entry name" value="S-ADENOSYL-L-METHIONINE-DEPENDENT METHYLTRANSFERASE YKTD-RELATED"/>
    <property type="match status" value="1"/>
</dbReference>
<dbReference type="AlphaFoldDB" id="A0A7S2JGA3"/>
<evidence type="ECO:0000313" key="4">
    <source>
        <dbReference type="EMBL" id="CAD9545697.1"/>
    </source>
</evidence>
<evidence type="ECO:0000256" key="3">
    <source>
        <dbReference type="ARBA" id="ARBA00022679"/>
    </source>
</evidence>
<dbReference type="InterPro" id="IPR007213">
    <property type="entry name" value="Ppm1/Ppm2/Tcmp"/>
</dbReference>
<dbReference type="Pfam" id="PF04072">
    <property type="entry name" value="LCM"/>
    <property type="match status" value="1"/>
</dbReference>
<proteinExistence type="inferred from homology"/>
<dbReference type="NCBIfam" id="TIGR00027">
    <property type="entry name" value="mthyl_TIGR00027"/>
    <property type="match status" value="1"/>
</dbReference>
<organism evidence="4">
    <name type="scientific">Haptolina brevifila</name>
    <dbReference type="NCBI Taxonomy" id="156173"/>
    <lineage>
        <taxon>Eukaryota</taxon>
        <taxon>Haptista</taxon>
        <taxon>Haptophyta</taxon>
        <taxon>Prymnesiophyceae</taxon>
        <taxon>Prymnesiales</taxon>
        <taxon>Prymnesiaceae</taxon>
        <taxon>Haptolina</taxon>
    </lineage>
</organism>
<evidence type="ECO:0000256" key="1">
    <source>
        <dbReference type="ARBA" id="ARBA00008138"/>
    </source>
</evidence>
<dbReference type="InterPro" id="IPR011610">
    <property type="entry name" value="SAM_mthyl_Trfase_ML2640-like"/>
</dbReference>
<dbReference type="InterPro" id="IPR029063">
    <property type="entry name" value="SAM-dependent_MTases_sf"/>
</dbReference>
<reference evidence="4" key="1">
    <citation type="submission" date="2021-01" db="EMBL/GenBank/DDBJ databases">
        <authorList>
            <person name="Corre E."/>
            <person name="Pelletier E."/>
            <person name="Niang G."/>
            <person name="Scheremetjew M."/>
            <person name="Finn R."/>
            <person name="Kale V."/>
            <person name="Holt S."/>
            <person name="Cochrane G."/>
            <person name="Meng A."/>
            <person name="Brown T."/>
            <person name="Cohen L."/>
        </authorList>
    </citation>
    <scope>NUCLEOTIDE SEQUENCE</scope>
    <source>
        <strain evidence="4">UTEX LB 985</strain>
    </source>
</reference>
<dbReference type="Gene3D" id="3.40.50.150">
    <property type="entry name" value="Vaccinia Virus protein VP39"/>
    <property type="match status" value="1"/>
</dbReference>
<sequence length="269" mass="28976">MPLVSVDAHAYTALPIAAARALSDTIGLVQDPLAAKLVAGEDHLLRNGANVEYMTMRCLLGDELALERHANAGVRQVVSLGAGMDSRAFRLGLNDTTFYEVDRPGLFEIKEPLVADVPLQCAARRTVVGTLGEFDLGTGLRAAGFDSSKPAVWLMEGLLPYITRPRMIQLAKDIGALSAPGSGLWGDGFSKASVDRGIVFHGVPFESGFDDYDAIFSDAGFDLSQAFDFAGITLDKKARRVHVDPRHLLTPAKARGRDMCVMVRAYKAL</sequence>
<keyword evidence="2" id="KW-0489">Methyltransferase</keyword>
<dbReference type="PANTHER" id="PTHR43619:SF2">
    <property type="entry name" value="S-ADENOSYL-L-METHIONINE-DEPENDENT METHYLTRANSFERASES SUPERFAMILY PROTEIN"/>
    <property type="match status" value="1"/>
</dbReference>
<accession>A0A7S2JGA3</accession>
<name>A0A7S2JGA3_9EUKA</name>
<comment type="similarity">
    <text evidence="1">Belongs to the UPF0677 family.</text>
</comment>
<dbReference type="EMBL" id="HBGU01079051">
    <property type="protein sequence ID" value="CAD9545697.1"/>
    <property type="molecule type" value="Transcribed_RNA"/>
</dbReference>
<dbReference type="GO" id="GO:0008168">
    <property type="term" value="F:methyltransferase activity"/>
    <property type="evidence" value="ECO:0007669"/>
    <property type="project" value="UniProtKB-KW"/>
</dbReference>
<evidence type="ECO:0008006" key="5">
    <source>
        <dbReference type="Google" id="ProtNLM"/>
    </source>
</evidence>
<dbReference type="SUPFAM" id="SSF53335">
    <property type="entry name" value="S-adenosyl-L-methionine-dependent methyltransferases"/>
    <property type="match status" value="1"/>
</dbReference>
<evidence type="ECO:0000256" key="2">
    <source>
        <dbReference type="ARBA" id="ARBA00022603"/>
    </source>
</evidence>
<protein>
    <recommendedName>
        <fullName evidence="5">S-adenosyl-L-methionine-dependent methyltransferase</fullName>
    </recommendedName>
</protein>